<proteinExistence type="predicted"/>
<dbReference type="InterPro" id="IPR005654">
    <property type="entry name" value="ATPase_AFG1-like"/>
</dbReference>
<dbReference type="STRING" id="1285242.A6A04_01610"/>
<dbReference type="AlphaFoldDB" id="A0A178MMY2"/>
<reference evidence="3 4" key="1">
    <citation type="submission" date="2016-04" db="EMBL/GenBank/DDBJ databases">
        <title>Draft genome sequence of freshwater magnetotactic bacteria Magnetospirillum marisnigri SP-1 and Magnetospirillum moscoviense BB-1.</title>
        <authorList>
            <person name="Koziaeva V."/>
            <person name="Dziuba M.V."/>
            <person name="Ivanov T.M."/>
            <person name="Kuznetsov B."/>
            <person name="Grouzdev D.S."/>
        </authorList>
    </citation>
    <scope>NUCLEOTIDE SEQUENCE [LARGE SCALE GENOMIC DNA]</scope>
    <source>
        <strain evidence="3 4">SP-1</strain>
    </source>
</reference>
<dbReference type="RefSeq" id="WP_068492401.1">
    <property type="nucleotide sequence ID" value="NZ_LWQT01000055.1"/>
</dbReference>
<comment type="caution">
    <text evidence="3">The sequence shown here is derived from an EMBL/GenBank/DDBJ whole genome shotgun (WGS) entry which is preliminary data.</text>
</comment>
<dbReference type="Pfam" id="PF03969">
    <property type="entry name" value="AFG1_ATPase"/>
    <property type="match status" value="1"/>
</dbReference>
<dbReference type="EMBL" id="LWQT01000055">
    <property type="protein sequence ID" value="OAN50132.1"/>
    <property type="molecule type" value="Genomic_DNA"/>
</dbReference>
<dbReference type="GO" id="GO:0016887">
    <property type="term" value="F:ATP hydrolysis activity"/>
    <property type="evidence" value="ECO:0007669"/>
    <property type="project" value="InterPro"/>
</dbReference>
<keyword evidence="2" id="KW-0067">ATP-binding</keyword>
<evidence type="ECO:0000256" key="2">
    <source>
        <dbReference type="ARBA" id="ARBA00022840"/>
    </source>
</evidence>
<keyword evidence="1" id="KW-0547">Nucleotide-binding</keyword>
<dbReference type="Gene3D" id="3.40.50.300">
    <property type="entry name" value="P-loop containing nucleotide triphosphate hydrolases"/>
    <property type="match status" value="1"/>
</dbReference>
<dbReference type="SUPFAM" id="SSF52540">
    <property type="entry name" value="P-loop containing nucleoside triphosphate hydrolases"/>
    <property type="match status" value="1"/>
</dbReference>
<evidence type="ECO:0000256" key="1">
    <source>
        <dbReference type="ARBA" id="ARBA00022741"/>
    </source>
</evidence>
<evidence type="ECO:0000313" key="4">
    <source>
        <dbReference type="Proteomes" id="UP000078428"/>
    </source>
</evidence>
<dbReference type="NCBIfam" id="NF040713">
    <property type="entry name" value="ZapE"/>
    <property type="match status" value="1"/>
</dbReference>
<dbReference type="GO" id="GO:0005737">
    <property type="term" value="C:cytoplasm"/>
    <property type="evidence" value="ECO:0007669"/>
    <property type="project" value="TreeGrafter"/>
</dbReference>
<gene>
    <name evidence="3" type="ORF">A6A04_01610</name>
</gene>
<dbReference type="OrthoDB" id="9774491at2"/>
<organism evidence="3 4">
    <name type="scientific">Paramagnetospirillum marisnigri</name>
    <dbReference type="NCBI Taxonomy" id="1285242"/>
    <lineage>
        <taxon>Bacteria</taxon>
        <taxon>Pseudomonadati</taxon>
        <taxon>Pseudomonadota</taxon>
        <taxon>Alphaproteobacteria</taxon>
        <taxon>Rhodospirillales</taxon>
        <taxon>Magnetospirillaceae</taxon>
        <taxon>Paramagnetospirillum</taxon>
    </lineage>
</organism>
<dbReference type="GO" id="GO:0005524">
    <property type="term" value="F:ATP binding"/>
    <property type="evidence" value="ECO:0007669"/>
    <property type="project" value="UniProtKB-KW"/>
</dbReference>
<accession>A0A178MMY2</accession>
<dbReference type="InterPro" id="IPR027417">
    <property type="entry name" value="P-loop_NTPase"/>
</dbReference>
<name>A0A178MMY2_9PROT</name>
<dbReference type="PANTHER" id="PTHR12169">
    <property type="entry name" value="ATPASE N2B"/>
    <property type="match status" value="1"/>
</dbReference>
<protein>
    <submittedName>
        <fullName evidence="3">ATPase</fullName>
    </submittedName>
</protein>
<dbReference type="PANTHER" id="PTHR12169:SF6">
    <property type="entry name" value="AFG1-LIKE ATPASE"/>
    <property type="match status" value="1"/>
</dbReference>
<dbReference type="Proteomes" id="UP000078428">
    <property type="component" value="Unassembled WGS sequence"/>
</dbReference>
<sequence length="386" mass="43330">MGEGPLFAYRAKLQSGEVKPDVAQELAVEKLQSLHHALARYRPSLGEAGWLARFGLKKAQPGSTWTWRGGDGEQAAPKHGLYIFGEVGRGKSMLMDMFFHSATIPGKKRIHFHEFMRDFHADIHKLRNAPSRAEADPIPKLARAIASEAWLLCLDELQITDIADAMIVGRLFKCLLDDGVVVVITSNRPPKDLYKDGLQRDRFLPFIKLIEDSLDVLELNSERDYRLGRKRGLQVYHAPLTEEAETALELAFARLTEGTQAVPHIIEVHGRQFRVPLAATGVARFSFQQLCGAMLGPSDYLALAERYHTLVLSDIPLLSPANMNEARRFVTLVDALYEHKVTLVCSAAAPPETLYPEGVGAFEFQRTVSRLMEMQAEDYVMREHVR</sequence>
<evidence type="ECO:0000313" key="3">
    <source>
        <dbReference type="EMBL" id="OAN50132.1"/>
    </source>
</evidence>
<keyword evidence="4" id="KW-1185">Reference proteome</keyword>